<name>A0ABD5CU93_9BURK</name>
<feature type="transmembrane region" description="Helical" evidence="1">
    <location>
        <begin position="20"/>
        <end position="42"/>
    </location>
</feature>
<reference evidence="3 4" key="1">
    <citation type="submission" date="2023-08" db="EMBL/GenBank/DDBJ databases">
        <title>Genome sequencing of plant associated microbes to promote plant fitness in Sorghum bicolor and Oryza sativa.</title>
        <authorList>
            <person name="Coleman-Derr D."/>
        </authorList>
    </citation>
    <scope>NUCLEOTIDE SEQUENCE [LARGE SCALE GENOMIC DNA]</scope>
    <source>
        <strain evidence="3 4">SLBN-33</strain>
    </source>
</reference>
<keyword evidence="1" id="KW-1133">Transmembrane helix</keyword>
<organism evidence="3 4">
    <name type="scientific">Paraburkholderia graminis</name>
    <dbReference type="NCBI Taxonomy" id="60548"/>
    <lineage>
        <taxon>Bacteria</taxon>
        <taxon>Pseudomonadati</taxon>
        <taxon>Pseudomonadota</taxon>
        <taxon>Betaproteobacteria</taxon>
        <taxon>Burkholderiales</taxon>
        <taxon>Burkholderiaceae</taxon>
        <taxon>Paraburkholderia</taxon>
    </lineage>
</organism>
<gene>
    <name evidence="3" type="ORF">QF025_006627</name>
</gene>
<keyword evidence="1" id="KW-0812">Transmembrane</keyword>
<comment type="caution">
    <text evidence="3">The sequence shown here is derived from an EMBL/GenBank/DDBJ whole genome shotgun (WGS) entry which is preliminary data.</text>
</comment>
<protein>
    <recommendedName>
        <fullName evidence="2">Transposase IS66 central domain-containing protein</fullName>
    </recommendedName>
</protein>
<feature type="domain" description="Transposase IS66 central" evidence="2">
    <location>
        <begin position="7"/>
        <end position="38"/>
    </location>
</feature>
<evidence type="ECO:0000259" key="2">
    <source>
        <dbReference type="Pfam" id="PF03050"/>
    </source>
</evidence>
<accession>A0ABD5CU93</accession>
<sequence>MDGSIDHRRGEHPQRHLANFAGVLQADAFAGYAIYTSALRFAKQRAWRMHVKSYMICTLFGHDGVTEEQFVRMRETRDATLAMHVLMLPSVQVNIRADGFSPVEEKGQSYLKIPLNETRFSLRDSAAPIARVCAASASD</sequence>
<dbReference type="Gene3D" id="3.60.15.10">
    <property type="entry name" value="Ribonuclease Z/Hydroxyacylglutathione hydrolase-like"/>
    <property type="match status" value="1"/>
</dbReference>
<evidence type="ECO:0000313" key="3">
    <source>
        <dbReference type="EMBL" id="MDR6207907.1"/>
    </source>
</evidence>
<dbReference type="Proteomes" id="UP001245184">
    <property type="component" value="Unassembled WGS sequence"/>
</dbReference>
<dbReference type="EMBL" id="JAVIZN010000002">
    <property type="protein sequence ID" value="MDR6207907.1"/>
    <property type="molecule type" value="Genomic_DNA"/>
</dbReference>
<dbReference type="AlphaFoldDB" id="A0ABD5CU93"/>
<dbReference type="Pfam" id="PF03050">
    <property type="entry name" value="DDE_Tnp_IS66"/>
    <property type="match status" value="1"/>
</dbReference>
<evidence type="ECO:0000313" key="4">
    <source>
        <dbReference type="Proteomes" id="UP001245184"/>
    </source>
</evidence>
<evidence type="ECO:0000256" key="1">
    <source>
        <dbReference type="SAM" id="Phobius"/>
    </source>
</evidence>
<keyword evidence="1" id="KW-0472">Membrane</keyword>
<proteinExistence type="predicted"/>
<dbReference type="InterPro" id="IPR036866">
    <property type="entry name" value="RibonucZ/Hydroxyglut_hydro"/>
</dbReference>
<dbReference type="InterPro" id="IPR004291">
    <property type="entry name" value="Transposase_IS66_central"/>
</dbReference>